<keyword evidence="5" id="KW-0067">ATP-binding</keyword>
<dbReference type="InterPro" id="IPR025943">
    <property type="entry name" value="Sigma_54_int_dom_ATP-bd_2"/>
</dbReference>
<dbReference type="RefSeq" id="WP_101754147.1">
    <property type="nucleotide sequence ID" value="NZ_CP025430.1"/>
</dbReference>
<keyword evidence="4" id="KW-0547">Nucleotide-binding</keyword>
<gene>
    <name evidence="14" type="ORF">CX676_04870</name>
</gene>
<dbReference type="GO" id="GO:0005524">
    <property type="term" value="F:ATP binding"/>
    <property type="evidence" value="ECO:0007669"/>
    <property type="project" value="UniProtKB-KW"/>
</dbReference>
<comment type="function">
    <text evidence="1">Required for activation of most nif operons, which are directly involved in nitrogen fixation.</text>
</comment>
<dbReference type="Gene3D" id="3.40.50.300">
    <property type="entry name" value="P-loop containing nucleotide triphosphate hydrolases"/>
    <property type="match status" value="1"/>
</dbReference>
<sequence length="458" mass="51081">MQDGDEAAGVQPPDPLTEQLRNAAVLVIDDEPGMRNFLVKTLRPHCRKVVEAADAETASEILAQMRFDIVLLDNRMPGLSGIEWLGQQRQRGWQFEAIMITAFADLETAIEAMRAGAADFLLKPCRSNQVLNAVRRSMELALLRRENLLLKHELNRADVGRFRRSELLGQSPAIEAVRQQLHRLAKLPTPVLIHGESGTGKEVAARVLHAASDRKSRPFVPINCSTIPADLLEMELFGHTRGAFAGADQRREGLFVSAEGGTVFFDEIAELPKPAQAALLRVLEDQTIRPVGSEREVPLDLRFVFATSKQLAAEVDAGRFRDDLFFRVNVLEIQMPPLRLRESDILDLAKMFMTEIATALGLEPLEIDSTVRAALLRHDWPGNIRELRNFIERSLIFGRFPLDTLGDAGPNSIEPLDAVERRHILHALDLAGGNRTRAAEWLGISRKTIDRKCASWGI</sequence>
<evidence type="ECO:0000313" key="15">
    <source>
        <dbReference type="Proteomes" id="UP000234530"/>
    </source>
</evidence>
<evidence type="ECO:0000256" key="11">
    <source>
        <dbReference type="PROSITE-ProRule" id="PRU00169"/>
    </source>
</evidence>
<dbReference type="Pfam" id="PF02954">
    <property type="entry name" value="HTH_8"/>
    <property type="match status" value="1"/>
</dbReference>
<dbReference type="InterPro" id="IPR003593">
    <property type="entry name" value="AAA+_ATPase"/>
</dbReference>
<dbReference type="Gene3D" id="1.10.8.60">
    <property type="match status" value="1"/>
</dbReference>
<dbReference type="PROSITE" id="PS50045">
    <property type="entry name" value="SIGMA54_INTERACT_4"/>
    <property type="match status" value="1"/>
</dbReference>
<dbReference type="InterPro" id="IPR002078">
    <property type="entry name" value="Sigma_54_int"/>
</dbReference>
<keyword evidence="9" id="KW-0010">Activator</keyword>
<dbReference type="FunFam" id="3.40.50.300:FF:000006">
    <property type="entry name" value="DNA-binding transcriptional regulator NtrC"/>
    <property type="match status" value="1"/>
</dbReference>
<evidence type="ECO:0000256" key="8">
    <source>
        <dbReference type="ARBA" id="ARBA00023125"/>
    </source>
</evidence>
<dbReference type="AlphaFoldDB" id="A0A2H5F3P7"/>
<dbReference type="InterPro" id="IPR011006">
    <property type="entry name" value="CheY-like_superfamily"/>
</dbReference>
<dbReference type="InterPro" id="IPR025944">
    <property type="entry name" value="Sigma_54_int_dom_CS"/>
</dbReference>
<feature type="domain" description="Response regulatory" evidence="13">
    <location>
        <begin position="24"/>
        <end position="138"/>
    </location>
</feature>
<evidence type="ECO:0000256" key="2">
    <source>
        <dbReference type="ARBA" id="ARBA00011135"/>
    </source>
</evidence>
<keyword evidence="7" id="KW-0805">Transcription regulation</keyword>
<dbReference type="Proteomes" id="UP000234530">
    <property type="component" value="Chromosome"/>
</dbReference>
<dbReference type="Pfam" id="PF00072">
    <property type="entry name" value="Response_reg"/>
    <property type="match status" value="1"/>
</dbReference>
<dbReference type="InterPro" id="IPR001789">
    <property type="entry name" value="Sig_transdc_resp-reg_receiver"/>
</dbReference>
<keyword evidence="6" id="KW-0902">Two-component regulatory system</keyword>
<dbReference type="Gene3D" id="3.40.50.2300">
    <property type="match status" value="1"/>
</dbReference>
<dbReference type="PROSITE" id="PS50110">
    <property type="entry name" value="RESPONSE_REGULATORY"/>
    <property type="match status" value="1"/>
</dbReference>
<proteinExistence type="predicted"/>
<dbReference type="Pfam" id="PF25601">
    <property type="entry name" value="AAA_lid_14"/>
    <property type="match status" value="1"/>
</dbReference>
<keyword evidence="10" id="KW-0804">Transcription</keyword>
<dbReference type="SUPFAM" id="SSF46689">
    <property type="entry name" value="Homeodomain-like"/>
    <property type="match status" value="1"/>
</dbReference>
<evidence type="ECO:0000256" key="9">
    <source>
        <dbReference type="ARBA" id="ARBA00023159"/>
    </source>
</evidence>
<dbReference type="KEGG" id="pzh:CX676_04870"/>
<dbReference type="GO" id="GO:0006355">
    <property type="term" value="P:regulation of DNA-templated transcription"/>
    <property type="evidence" value="ECO:0007669"/>
    <property type="project" value="InterPro"/>
</dbReference>
<dbReference type="InterPro" id="IPR027417">
    <property type="entry name" value="P-loop_NTPase"/>
</dbReference>
<dbReference type="InterPro" id="IPR009057">
    <property type="entry name" value="Homeodomain-like_sf"/>
</dbReference>
<accession>A0A2H5F3P7</accession>
<dbReference type="InterPro" id="IPR002197">
    <property type="entry name" value="HTH_Fis"/>
</dbReference>
<dbReference type="InterPro" id="IPR058031">
    <property type="entry name" value="AAA_lid_NorR"/>
</dbReference>
<evidence type="ECO:0000256" key="4">
    <source>
        <dbReference type="ARBA" id="ARBA00022741"/>
    </source>
</evidence>
<organism evidence="14 15">
    <name type="scientific">Paracoccus zhejiangensis</name>
    <dbReference type="NCBI Taxonomy" id="1077935"/>
    <lineage>
        <taxon>Bacteria</taxon>
        <taxon>Pseudomonadati</taxon>
        <taxon>Pseudomonadota</taxon>
        <taxon>Alphaproteobacteria</taxon>
        <taxon>Rhodobacterales</taxon>
        <taxon>Paracoccaceae</taxon>
        <taxon>Paracoccus</taxon>
    </lineage>
</organism>
<evidence type="ECO:0000256" key="6">
    <source>
        <dbReference type="ARBA" id="ARBA00023012"/>
    </source>
</evidence>
<keyword evidence="15" id="KW-1185">Reference proteome</keyword>
<comment type="subunit">
    <text evidence="2">Interacts with sigma-54.</text>
</comment>
<dbReference type="GO" id="GO:0000160">
    <property type="term" value="P:phosphorelay signal transduction system"/>
    <property type="evidence" value="ECO:0007669"/>
    <property type="project" value="UniProtKB-KW"/>
</dbReference>
<evidence type="ECO:0000256" key="5">
    <source>
        <dbReference type="ARBA" id="ARBA00022840"/>
    </source>
</evidence>
<evidence type="ECO:0000313" key="14">
    <source>
        <dbReference type="EMBL" id="AUH66170.1"/>
    </source>
</evidence>
<keyword evidence="11" id="KW-0597">Phosphoprotein</keyword>
<name>A0A2H5F3P7_9RHOB</name>
<dbReference type="SUPFAM" id="SSF52172">
    <property type="entry name" value="CheY-like"/>
    <property type="match status" value="1"/>
</dbReference>
<reference evidence="14 15" key="1">
    <citation type="journal article" date="2013" name="Antonie Van Leeuwenhoek">
        <title>Paracoccus zhejiangensis sp. nov., isolated from activated sludge in wastewater-treatment system.</title>
        <authorList>
            <person name="Wu Z.G."/>
            <person name="Zhang D.F."/>
            <person name="Liu Y.L."/>
            <person name="Wang F."/>
            <person name="Jiang X."/>
            <person name="Li C."/>
            <person name="Li S.P."/>
            <person name="Hong Q."/>
            <person name="Li W.J."/>
        </authorList>
    </citation>
    <scope>NUCLEOTIDE SEQUENCE [LARGE SCALE GENOMIC DNA]</scope>
    <source>
        <strain evidence="14 15">J6</strain>
    </source>
</reference>
<evidence type="ECO:0000256" key="1">
    <source>
        <dbReference type="ARBA" id="ARBA00002167"/>
    </source>
</evidence>
<protein>
    <recommendedName>
        <fullName evidence="3">Nif-specific regulatory protein</fullName>
    </recommendedName>
</protein>
<evidence type="ECO:0000259" key="13">
    <source>
        <dbReference type="PROSITE" id="PS50110"/>
    </source>
</evidence>
<dbReference type="SMART" id="SM00448">
    <property type="entry name" value="REC"/>
    <property type="match status" value="1"/>
</dbReference>
<dbReference type="PANTHER" id="PTHR32071">
    <property type="entry name" value="TRANSCRIPTIONAL REGULATORY PROTEIN"/>
    <property type="match status" value="1"/>
</dbReference>
<dbReference type="EMBL" id="CP025430">
    <property type="protein sequence ID" value="AUH66170.1"/>
    <property type="molecule type" value="Genomic_DNA"/>
</dbReference>
<evidence type="ECO:0000256" key="7">
    <source>
        <dbReference type="ARBA" id="ARBA00023015"/>
    </source>
</evidence>
<dbReference type="PRINTS" id="PR01590">
    <property type="entry name" value="HTHFIS"/>
</dbReference>
<evidence type="ECO:0000256" key="10">
    <source>
        <dbReference type="ARBA" id="ARBA00023163"/>
    </source>
</evidence>
<dbReference type="Pfam" id="PF00158">
    <property type="entry name" value="Sigma54_activat"/>
    <property type="match status" value="1"/>
</dbReference>
<feature type="modified residue" description="4-aspartylphosphate" evidence="11">
    <location>
        <position position="73"/>
    </location>
</feature>
<feature type="domain" description="Sigma-54 factor interaction" evidence="12">
    <location>
        <begin position="167"/>
        <end position="396"/>
    </location>
</feature>
<evidence type="ECO:0000259" key="12">
    <source>
        <dbReference type="PROSITE" id="PS50045"/>
    </source>
</evidence>
<dbReference type="PANTHER" id="PTHR32071:SF91">
    <property type="entry name" value="TUNGSTATE-RESPONSIVE TWO COMPONENT SIGMA54-DEPENDENT SIGNAL TRANSDUCTION SYSTEM RESPONSE REGULATOR FIS FAMILY"/>
    <property type="match status" value="1"/>
</dbReference>
<dbReference type="SMART" id="SM00382">
    <property type="entry name" value="AAA"/>
    <property type="match status" value="1"/>
</dbReference>
<dbReference type="Gene3D" id="1.10.10.60">
    <property type="entry name" value="Homeodomain-like"/>
    <property type="match status" value="1"/>
</dbReference>
<dbReference type="SUPFAM" id="SSF52540">
    <property type="entry name" value="P-loop containing nucleoside triphosphate hydrolases"/>
    <property type="match status" value="1"/>
</dbReference>
<keyword evidence="8" id="KW-0238">DNA-binding</keyword>
<dbReference type="CDD" id="cd00009">
    <property type="entry name" value="AAA"/>
    <property type="match status" value="1"/>
</dbReference>
<evidence type="ECO:0000256" key="3">
    <source>
        <dbReference type="ARBA" id="ARBA00015308"/>
    </source>
</evidence>
<dbReference type="GO" id="GO:0043565">
    <property type="term" value="F:sequence-specific DNA binding"/>
    <property type="evidence" value="ECO:0007669"/>
    <property type="project" value="InterPro"/>
</dbReference>
<dbReference type="PROSITE" id="PS00688">
    <property type="entry name" value="SIGMA54_INTERACT_3"/>
    <property type="match status" value="1"/>
</dbReference>
<dbReference type="PROSITE" id="PS00676">
    <property type="entry name" value="SIGMA54_INTERACT_2"/>
    <property type="match status" value="1"/>
</dbReference>
<dbReference type="OrthoDB" id="9802388at2"/>